<dbReference type="RefSeq" id="WP_207467405.1">
    <property type="nucleotide sequence ID" value="NZ_JAFNAW010000015.1"/>
</dbReference>
<evidence type="ECO:0000313" key="7">
    <source>
        <dbReference type="EMBL" id="MFC3168802.1"/>
    </source>
</evidence>
<feature type="transmembrane region" description="Helical" evidence="5">
    <location>
        <begin position="41"/>
        <end position="60"/>
    </location>
</feature>
<evidence type="ECO:0000256" key="3">
    <source>
        <dbReference type="ARBA" id="ARBA00022989"/>
    </source>
</evidence>
<evidence type="ECO:0000256" key="5">
    <source>
        <dbReference type="SAM" id="Phobius"/>
    </source>
</evidence>
<feature type="transmembrane region" description="Helical" evidence="5">
    <location>
        <begin position="15"/>
        <end position="35"/>
    </location>
</feature>
<sequence length="138" mass="14508">MADLVLPPAAAFSRFGRFVAVGLVNTAVGYGIYAAGLAAGLPPQAALAVQFVLGVLWNYGMHARIVFACRGFARLPAYVGAYVLLWAVNALSLRTMQGAGFDPLTAQLLLLAPMVVLSFLLVSRVLSSGKGVDRDRIG</sequence>
<name>A0ABV7IJF5_9RHOB</name>
<dbReference type="EMBL" id="JBHRTE010000048">
    <property type="protein sequence ID" value="MFC3168802.1"/>
    <property type="molecule type" value="Genomic_DNA"/>
</dbReference>
<feature type="transmembrane region" description="Helical" evidence="5">
    <location>
        <begin position="72"/>
        <end position="92"/>
    </location>
</feature>
<keyword evidence="8" id="KW-1185">Reference proteome</keyword>
<evidence type="ECO:0000313" key="8">
    <source>
        <dbReference type="Proteomes" id="UP001595557"/>
    </source>
</evidence>
<evidence type="ECO:0000256" key="1">
    <source>
        <dbReference type="ARBA" id="ARBA00004141"/>
    </source>
</evidence>
<keyword evidence="4 5" id="KW-0472">Membrane</keyword>
<keyword evidence="3 5" id="KW-1133">Transmembrane helix</keyword>
<evidence type="ECO:0000256" key="2">
    <source>
        <dbReference type="ARBA" id="ARBA00022692"/>
    </source>
</evidence>
<gene>
    <name evidence="7" type="ORF">ACFOD7_12160</name>
</gene>
<keyword evidence="2 5" id="KW-0812">Transmembrane</keyword>
<comment type="caution">
    <text evidence="7">The sequence shown here is derived from an EMBL/GenBank/DDBJ whole genome shotgun (WGS) entry which is preliminary data.</text>
</comment>
<evidence type="ECO:0000259" key="6">
    <source>
        <dbReference type="Pfam" id="PF04138"/>
    </source>
</evidence>
<feature type="domain" description="GtrA/DPMS transmembrane" evidence="6">
    <location>
        <begin position="17"/>
        <end position="124"/>
    </location>
</feature>
<reference evidence="8" key="1">
    <citation type="journal article" date="2019" name="Int. J. Syst. Evol. Microbiol.">
        <title>The Global Catalogue of Microorganisms (GCM) 10K type strain sequencing project: providing services to taxonomists for standard genome sequencing and annotation.</title>
        <authorList>
            <consortium name="The Broad Institute Genomics Platform"/>
            <consortium name="The Broad Institute Genome Sequencing Center for Infectious Disease"/>
            <person name="Wu L."/>
            <person name="Ma J."/>
        </authorList>
    </citation>
    <scope>NUCLEOTIDE SEQUENCE [LARGE SCALE GENOMIC DNA]</scope>
    <source>
        <strain evidence="8">KCTC 52239</strain>
    </source>
</reference>
<dbReference type="InterPro" id="IPR007267">
    <property type="entry name" value="GtrA_DPMS_TM"/>
</dbReference>
<evidence type="ECO:0000256" key="4">
    <source>
        <dbReference type="ARBA" id="ARBA00023136"/>
    </source>
</evidence>
<dbReference type="Pfam" id="PF04138">
    <property type="entry name" value="GtrA_DPMS_TM"/>
    <property type="match status" value="1"/>
</dbReference>
<comment type="subcellular location">
    <subcellularLocation>
        <location evidence="1">Membrane</location>
        <topology evidence="1">Multi-pass membrane protein</topology>
    </subcellularLocation>
</comment>
<proteinExistence type="predicted"/>
<protein>
    <submittedName>
        <fullName evidence="7">GtrA family protein</fullName>
    </submittedName>
</protein>
<dbReference type="Proteomes" id="UP001595557">
    <property type="component" value="Unassembled WGS sequence"/>
</dbReference>
<accession>A0ABV7IJF5</accession>
<feature type="transmembrane region" description="Helical" evidence="5">
    <location>
        <begin position="104"/>
        <end position="126"/>
    </location>
</feature>
<organism evidence="7 8">
    <name type="scientific">Paracoccus fontiphilus</name>
    <dbReference type="NCBI Taxonomy" id="1815556"/>
    <lineage>
        <taxon>Bacteria</taxon>
        <taxon>Pseudomonadati</taxon>
        <taxon>Pseudomonadota</taxon>
        <taxon>Alphaproteobacteria</taxon>
        <taxon>Rhodobacterales</taxon>
        <taxon>Paracoccaceae</taxon>
        <taxon>Paracoccus</taxon>
    </lineage>
</organism>